<keyword evidence="1" id="KW-1133">Transmembrane helix</keyword>
<keyword evidence="1" id="KW-0472">Membrane</keyword>
<feature type="transmembrane region" description="Helical" evidence="1">
    <location>
        <begin position="68"/>
        <end position="89"/>
    </location>
</feature>
<gene>
    <name evidence="2" type="ORF">H1016_02850</name>
</gene>
<keyword evidence="1" id="KW-0812">Transmembrane</keyword>
<accession>A0A832URX2</accession>
<dbReference type="AlphaFoldDB" id="A0A832URX2"/>
<feature type="transmembrane region" description="Helical" evidence="1">
    <location>
        <begin position="158"/>
        <end position="177"/>
    </location>
</feature>
<name>A0A832URX2_9ARCH</name>
<evidence type="ECO:0008006" key="4">
    <source>
        <dbReference type="Google" id="ProtNLM"/>
    </source>
</evidence>
<evidence type="ECO:0000313" key="2">
    <source>
        <dbReference type="EMBL" id="HIK00452.1"/>
    </source>
</evidence>
<dbReference type="Proteomes" id="UP000646946">
    <property type="component" value="Unassembled WGS sequence"/>
</dbReference>
<evidence type="ECO:0000256" key="1">
    <source>
        <dbReference type="SAM" id="Phobius"/>
    </source>
</evidence>
<feature type="transmembrane region" description="Helical" evidence="1">
    <location>
        <begin position="250"/>
        <end position="269"/>
    </location>
</feature>
<feature type="transmembrane region" description="Helical" evidence="1">
    <location>
        <begin position="130"/>
        <end position="152"/>
    </location>
</feature>
<dbReference type="EMBL" id="DVAB01000023">
    <property type="protein sequence ID" value="HIK00452.1"/>
    <property type="molecule type" value="Genomic_DNA"/>
</dbReference>
<evidence type="ECO:0000313" key="3">
    <source>
        <dbReference type="Proteomes" id="UP000646946"/>
    </source>
</evidence>
<feature type="transmembrane region" description="Helical" evidence="1">
    <location>
        <begin position="21"/>
        <end position="39"/>
    </location>
</feature>
<comment type="caution">
    <text evidence="2">The sequence shown here is derived from an EMBL/GenBank/DDBJ whole genome shotgun (WGS) entry which is preliminary data.</text>
</comment>
<sequence length="284" mass="32289">MKSGESLREGFKHYLNNPVLILPYLLFGLFSLFLYNFSINFARESFSILKITSPFQILLLQEEFADTLSAIILRNVFFFILVGIIYALVDSFVKAYTIGLSEKISRTGGAKLKDGFQGATQTLQIFGKNIILILLLLFGFGLLLLTTAILLAQFALLAFIPAAIIYAFIIYSVSFFASQSIVVEKKGPWGGIVSSYAFIKRNMEDVAKLILFILFVYVAFHVIRLASLRLFEHFFVGATMRLISVAENLLLGYIIMRPYFVILKTLYFIKNQRFILVKAKEKMR</sequence>
<keyword evidence="3" id="KW-1185">Reference proteome</keyword>
<protein>
    <recommendedName>
        <fullName evidence="4">Glycerophosphoryl diester phosphodiesterase membrane domain-containing protein</fullName>
    </recommendedName>
</protein>
<feature type="transmembrane region" description="Helical" evidence="1">
    <location>
        <begin position="209"/>
        <end position="230"/>
    </location>
</feature>
<proteinExistence type="predicted"/>
<reference evidence="2 3" key="1">
    <citation type="journal article" name="Nat. Commun.">
        <title>Undinarchaeota illuminate DPANN phylogeny and the impact of gene transfer on archaeal evolution.</title>
        <authorList>
            <person name="Dombrowski N."/>
            <person name="Williams T.A."/>
            <person name="Sun J."/>
            <person name="Woodcroft B.J."/>
            <person name="Lee J.H."/>
            <person name="Minh B.Q."/>
            <person name="Rinke C."/>
            <person name="Spang A."/>
        </authorList>
    </citation>
    <scope>NUCLEOTIDE SEQUENCE [LARGE SCALE GENOMIC DNA]</scope>
    <source>
        <strain evidence="2">MAG_bin1129</strain>
    </source>
</reference>
<organism evidence="2 3">
    <name type="scientific">Candidatus Naiadarchaeum limnaeum</name>
    <dbReference type="NCBI Taxonomy" id="2756139"/>
    <lineage>
        <taxon>Archaea</taxon>
        <taxon>Candidatus Undinarchaeota</taxon>
        <taxon>Candidatus Undinarchaeia</taxon>
        <taxon>Candidatus Naiadarchaeales</taxon>
        <taxon>Candidatus Naiadarchaeaceae</taxon>
        <taxon>Candidatus Naiadarchaeum</taxon>
    </lineage>
</organism>